<name>A0A2T3Z590_TRIA4</name>
<evidence type="ECO:0000313" key="2">
    <source>
        <dbReference type="EMBL" id="PTB39988.1"/>
    </source>
</evidence>
<dbReference type="AlphaFoldDB" id="A0A2T3Z590"/>
<dbReference type="EMBL" id="KZ679263">
    <property type="protein sequence ID" value="PTB39988.1"/>
    <property type="molecule type" value="Genomic_DNA"/>
</dbReference>
<keyword evidence="1" id="KW-0472">Membrane</keyword>
<keyword evidence="3" id="KW-1185">Reference proteome</keyword>
<keyword evidence="1" id="KW-1133">Transmembrane helix</keyword>
<dbReference type="Proteomes" id="UP000240493">
    <property type="component" value="Unassembled WGS sequence"/>
</dbReference>
<feature type="transmembrane region" description="Helical" evidence="1">
    <location>
        <begin position="36"/>
        <end position="58"/>
    </location>
</feature>
<evidence type="ECO:0000256" key="1">
    <source>
        <dbReference type="SAM" id="Phobius"/>
    </source>
</evidence>
<sequence>MVSVPPSTMQRWLLQANVCLSLLILLPGSQQDRFSWAPAMTFGMLLSWGLTGASLIFFHNRSILE</sequence>
<accession>A0A2T3Z590</accession>
<dbReference type="OrthoDB" id="2017974at2759"/>
<keyword evidence="1" id="KW-0812">Transmembrane</keyword>
<gene>
    <name evidence="2" type="ORF">M441DRAFT_143170</name>
</gene>
<protein>
    <submittedName>
        <fullName evidence="2">Uncharacterized protein</fullName>
    </submittedName>
</protein>
<proteinExistence type="predicted"/>
<reference evidence="2 3" key="1">
    <citation type="submission" date="2016-07" db="EMBL/GenBank/DDBJ databases">
        <title>Multiple horizontal gene transfer events from other fungi enriched the ability of initially mycotrophic Trichoderma (Ascomycota) to feed on dead plant biomass.</title>
        <authorList>
            <consortium name="DOE Joint Genome Institute"/>
            <person name="Aerts A."/>
            <person name="Atanasova L."/>
            <person name="Chenthamara K."/>
            <person name="Zhang J."/>
            <person name="Grujic M."/>
            <person name="Henrissat B."/>
            <person name="Kuo A."/>
            <person name="Salamov A."/>
            <person name="Lipzen A."/>
            <person name="Labutti K."/>
            <person name="Barry K."/>
            <person name="Miao Y."/>
            <person name="Rahimi M.J."/>
            <person name="Shen Q."/>
            <person name="Grigoriev I.V."/>
            <person name="Kubicek C.P."/>
            <person name="Druzhinina I.S."/>
        </authorList>
    </citation>
    <scope>NUCLEOTIDE SEQUENCE [LARGE SCALE GENOMIC DNA]</scope>
    <source>
        <strain evidence="2 3">CBS 433.97</strain>
    </source>
</reference>
<organism evidence="2 3">
    <name type="scientific">Trichoderma asperellum (strain ATCC 204424 / CBS 433.97 / NBRC 101777)</name>
    <dbReference type="NCBI Taxonomy" id="1042311"/>
    <lineage>
        <taxon>Eukaryota</taxon>
        <taxon>Fungi</taxon>
        <taxon>Dikarya</taxon>
        <taxon>Ascomycota</taxon>
        <taxon>Pezizomycotina</taxon>
        <taxon>Sordariomycetes</taxon>
        <taxon>Hypocreomycetidae</taxon>
        <taxon>Hypocreales</taxon>
        <taxon>Hypocreaceae</taxon>
        <taxon>Trichoderma</taxon>
    </lineage>
</organism>
<evidence type="ECO:0000313" key="3">
    <source>
        <dbReference type="Proteomes" id="UP000240493"/>
    </source>
</evidence>